<proteinExistence type="predicted"/>
<organism evidence="2 3">
    <name type="scientific">Helianthus annuus</name>
    <name type="common">Common sunflower</name>
    <dbReference type="NCBI Taxonomy" id="4232"/>
    <lineage>
        <taxon>Eukaryota</taxon>
        <taxon>Viridiplantae</taxon>
        <taxon>Streptophyta</taxon>
        <taxon>Embryophyta</taxon>
        <taxon>Tracheophyta</taxon>
        <taxon>Spermatophyta</taxon>
        <taxon>Magnoliopsida</taxon>
        <taxon>eudicotyledons</taxon>
        <taxon>Gunneridae</taxon>
        <taxon>Pentapetalae</taxon>
        <taxon>asterids</taxon>
        <taxon>campanulids</taxon>
        <taxon>Asterales</taxon>
        <taxon>Asteraceae</taxon>
        <taxon>Asteroideae</taxon>
        <taxon>Heliantheae alliance</taxon>
        <taxon>Heliantheae</taxon>
        <taxon>Helianthus</taxon>
    </lineage>
</organism>
<comment type="caution">
    <text evidence="2">The sequence shown here is derived from an EMBL/GenBank/DDBJ whole genome shotgun (WGS) entry which is preliminary data.</text>
</comment>
<evidence type="ECO:0000313" key="3">
    <source>
        <dbReference type="Proteomes" id="UP000215914"/>
    </source>
</evidence>
<accession>A0A9K3I8V5</accession>
<dbReference type="OrthoDB" id="1111059at2759"/>
<dbReference type="Gramene" id="mRNA:HanXRQr2_Chr09g0402961">
    <property type="protein sequence ID" value="CDS:HanXRQr2_Chr09g0402961.1"/>
    <property type="gene ID" value="HanXRQr2_Chr09g0402961"/>
</dbReference>
<dbReference type="PANTHER" id="PTHR33095">
    <property type="entry name" value="OS07G0619500 PROTEIN"/>
    <property type="match status" value="1"/>
</dbReference>
<sequence length="247" mass="27653">MQHSDDTWFAPSFNSYSTDNPTSIAAAKVSREFSDIEEEDFEFSLEFSGEKFSIKDLAFEGRILVPIFNTDLATKDEIDHDDVIPLENLLASDSEETDTYSSSSEASEMEDTGTFRVTWGKSEPRSPGPGQVKKSRSTGSEESESRRWKIKDIFRRSNSSGEETMFFLCPKRFEALCKKGLVKPGGASSKAAGKVKTASSPSVHELFYVQKRAERNGGKVKSYLPYRQEILGFKVHIKGNANKKLPF</sequence>
<protein>
    <submittedName>
        <fullName evidence="2">Uncharacterized protein</fullName>
    </submittedName>
</protein>
<evidence type="ECO:0000256" key="1">
    <source>
        <dbReference type="SAM" id="MobiDB-lite"/>
    </source>
</evidence>
<gene>
    <name evidence="2" type="ORF">HanXRQr2_Chr09g0402961</name>
</gene>
<name>A0A9K3I8V5_HELAN</name>
<dbReference type="EMBL" id="MNCJ02000324">
    <property type="protein sequence ID" value="KAF5792165.1"/>
    <property type="molecule type" value="Genomic_DNA"/>
</dbReference>
<dbReference type="PANTHER" id="PTHR33095:SF123">
    <property type="entry name" value="HMG BOX DOMAIN-CONTAINING PROTEIN"/>
    <property type="match status" value="1"/>
</dbReference>
<dbReference type="Pfam" id="PF07816">
    <property type="entry name" value="DUF1645"/>
    <property type="match status" value="1"/>
</dbReference>
<evidence type="ECO:0000313" key="2">
    <source>
        <dbReference type="EMBL" id="KAF5792165.1"/>
    </source>
</evidence>
<dbReference type="InterPro" id="IPR012442">
    <property type="entry name" value="DUF1645_plant"/>
</dbReference>
<reference evidence="2" key="2">
    <citation type="submission" date="2020-06" db="EMBL/GenBank/DDBJ databases">
        <title>Helianthus annuus Genome sequencing and assembly Release 2.</title>
        <authorList>
            <person name="Gouzy J."/>
            <person name="Langlade N."/>
            <person name="Munos S."/>
        </authorList>
    </citation>
    <scope>NUCLEOTIDE SEQUENCE</scope>
    <source>
        <tissue evidence="2">Leaves</tissue>
    </source>
</reference>
<reference evidence="2" key="1">
    <citation type="journal article" date="2017" name="Nature">
        <title>The sunflower genome provides insights into oil metabolism, flowering and Asterid evolution.</title>
        <authorList>
            <person name="Badouin H."/>
            <person name="Gouzy J."/>
            <person name="Grassa C.J."/>
            <person name="Murat F."/>
            <person name="Staton S.E."/>
            <person name="Cottret L."/>
            <person name="Lelandais-Briere C."/>
            <person name="Owens G.L."/>
            <person name="Carrere S."/>
            <person name="Mayjonade B."/>
            <person name="Legrand L."/>
            <person name="Gill N."/>
            <person name="Kane N.C."/>
            <person name="Bowers J.E."/>
            <person name="Hubner S."/>
            <person name="Bellec A."/>
            <person name="Berard A."/>
            <person name="Berges H."/>
            <person name="Blanchet N."/>
            <person name="Boniface M.C."/>
            <person name="Brunel D."/>
            <person name="Catrice O."/>
            <person name="Chaidir N."/>
            <person name="Claudel C."/>
            <person name="Donnadieu C."/>
            <person name="Faraut T."/>
            <person name="Fievet G."/>
            <person name="Helmstetter N."/>
            <person name="King M."/>
            <person name="Knapp S.J."/>
            <person name="Lai Z."/>
            <person name="Le Paslier M.C."/>
            <person name="Lippi Y."/>
            <person name="Lorenzon L."/>
            <person name="Mandel J.R."/>
            <person name="Marage G."/>
            <person name="Marchand G."/>
            <person name="Marquand E."/>
            <person name="Bret-Mestries E."/>
            <person name="Morien E."/>
            <person name="Nambeesan S."/>
            <person name="Nguyen T."/>
            <person name="Pegot-Espagnet P."/>
            <person name="Pouilly N."/>
            <person name="Raftis F."/>
            <person name="Sallet E."/>
            <person name="Schiex T."/>
            <person name="Thomas J."/>
            <person name="Vandecasteele C."/>
            <person name="Vares D."/>
            <person name="Vear F."/>
            <person name="Vautrin S."/>
            <person name="Crespi M."/>
            <person name="Mangin B."/>
            <person name="Burke J.M."/>
            <person name="Salse J."/>
            <person name="Munos S."/>
            <person name="Vincourt P."/>
            <person name="Rieseberg L.H."/>
            <person name="Langlade N.B."/>
        </authorList>
    </citation>
    <scope>NUCLEOTIDE SEQUENCE</scope>
    <source>
        <tissue evidence="2">Leaves</tissue>
    </source>
</reference>
<dbReference type="AlphaFoldDB" id="A0A9K3I8V5"/>
<keyword evidence="3" id="KW-1185">Reference proteome</keyword>
<dbReference type="Proteomes" id="UP000215914">
    <property type="component" value="Unassembled WGS sequence"/>
</dbReference>
<feature type="region of interest" description="Disordered" evidence="1">
    <location>
        <begin position="94"/>
        <end position="144"/>
    </location>
</feature>